<name>A0A0R3X339_HYDTA</name>
<proteinExistence type="predicted"/>
<dbReference type="OrthoDB" id="6251709at2759"/>
<reference evidence="1 2" key="2">
    <citation type="submission" date="2018-11" db="EMBL/GenBank/DDBJ databases">
        <authorList>
            <consortium name="Pathogen Informatics"/>
        </authorList>
    </citation>
    <scope>NUCLEOTIDE SEQUENCE [LARGE SCALE GENOMIC DNA]</scope>
</reference>
<accession>A0A0R3X339</accession>
<dbReference type="WBParaSite" id="TTAC_0000773901-mRNA-1">
    <property type="protein sequence ID" value="TTAC_0000773901-mRNA-1"/>
    <property type="gene ID" value="TTAC_0000773901"/>
</dbReference>
<reference evidence="3" key="1">
    <citation type="submission" date="2017-02" db="UniProtKB">
        <authorList>
            <consortium name="WormBaseParasite"/>
        </authorList>
    </citation>
    <scope>IDENTIFICATION</scope>
</reference>
<sequence length="528" mass="58010">MSLDSRPPDFLSMTRGQLQIVLEKQISLKNCVSSKLPDAGKKLEESIARVKSILESQVYQLPLPIQSTRTRNCNLSCAAAPSPLNDMGSKREVDDNEDVDDLISGLVSLNLSPAKNDDAECEIDEDLSKLPESPLTSEELSDLQRLCNLPRFKKENASYHAFLFQLKTSSSGLVRLTVIDCRNSENHFIRHGVIPTWAIEDDPVPHHVSVPCDTVTTSPGLAVAEMWRFIRQGSAEDELVLVADCVGSLTRLRRLFCCPSVRHNTGARNALPRNIRFIVDSGAISGGKIYGSEEQLAESSISASLVARTLHYAKLDAATLAKLRPKTVAWIEAPLNLHALYAIAEMPRGPVVCHPPYVASPIPSNSSQQAMPESRPMLNSMNKSLLIRLAATGFNPSSLALLAGKAQWRGFAGLLAASHVSQCPDDLANLYCLCKRVYRGLALNTDLYREDASKPSYSPLWSSPLRQLKTLSMEESLKVMTRVRDEIKKGTMVEARSGLPPASALLLKYREQQAEESDDTLCADSDDD</sequence>
<dbReference type="Proteomes" id="UP000274429">
    <property type="component" value="Unassembled WGS sequence"/>
</dbReference>
<dbReference type="EMBL" id="UYWX01020398">
    <property type="protein sequence ID" value="VDM32167.1"/>
    <property type="molecule type" value="Genomic_DNA"/>
</dbReference>
<organism evidence="3">
    <name type="scientific">Hydatigena taeniaeformis</name>
    <name type="common">Feline tapeworm</name>
    <name type="synonym">Taenia taeniaeformis</name>
    <dbReference type="NCBI Taxonomy" id="6205"/>
    <lineage>
        <taxon>Eukaryota</taxon>
        <taxon>Metazoa</taxon>
        <taxon>Spiralia</taxon>
        <taxon>Lophotrochozoa</taxon>
        <taxon>Platyhelminthes</taxon>
        <taxon>Cestoda</taxon>
        <taxon>Eucestoda</taxon>
        <taxon>Cyclophyllidea</taxon>
        <taxon>Taeniidae</taxon>
        <taxon>Hydatigera</taxon>
    </lineage>
</organism>
<evidence type="ECO:0000313" key="1">
    <source>
        <dbReference type="EMBL" id="VDM32167.1"/>
    </source>
</evidence>
<protein>
    <submittedName>
        <fullName evidence="3">Rhodanese domain-containing protein</fullName>
    </submittedName>
</protein>
<keyword evidence="2" id="KW-1185">Reference proteome</keyword>
<evidence type="ECO:0000313" key="3">
    <source>
        <dbReference type="WBParaSite" id="TTAC_0000773901-mRNA-1"/>
    </source>
</evidence>
<evidence type="ECO:0000313" key="2">
    <source>
        <dbReference type="Proteomes" id="UP000274429"/>
    </source>
</evidence>
<gene>
    <name evidence="1" type="ORF">TTAC_LOCUS7724</name>
</gene>
<dbReference type="AlphaFoldDB" id="A0A0R3X339"/>